<comment type="similarity">
    <text evidence="1">Belongs to the helicase family. RecQ subfamily.</text>
</comment>
<gene>
    <name evidence="10" type="ORF">TSTA_008080</name>
</gene>
<dbReference type="OMA" id="HEDNERQ"/>
<evidence type="ECO:0000256" key="5">
    <source>
        <dbReference type="ARBA" id="ARBA00034808"/>
    </source>
</evidence>
<dbReference type="PROSITE" id="PS51194">
    <property type="entry name" value="HELICASE_CTER"/>
    <property type="match status" value="1"/>
</dbReference>
<accession>B8MV54</accession>
<dbReference type="STRING" id="441959.B8MV54"/>
<feature type="chain" id="PRO_5002875389" description="DNA 3'-5' helicase" evidence="7">
    <location>
        <begin position="21"/>
        <end position="1314"/>
    </location>
</feature>
<dbReference type="Gene3D" id="3.40.50.300">
    <property type="entry name" value="P-loop containing nucleotide triphosphate hydrolases"/>
    <property type="match status" value="2"/>
</dbReference>
<protein>
    <recommendedName>
        <fullName evidence="5">DNA 3'-5' helicase</fullName>
        <ecNumber evidence="5">5.6.2.4</ecNumber>
    </recommendedName>
</protein>
<dbReference type="InterPro" id="IPR022698">
    <property type="entry name" value="OrsD"/>
</dbReference>
<keyword evidence="7" id="KW-0732">Signal</keyword>
<reference evidence="11" key="1">
    <citation type="journal article" date="2015" name="Genome Announc.">
        <title>Genome sequence of the AIDS-associated pathogen Penicillium marneffei (ATCC18224) and its near taxonomic relative Talaromyces stipitatus (ATCC10500).</title>
        <authorList>
            <person name="Nierman W.C."/>
            <person name="Fedorova-Abrams N.D."/>
            <person name="Andrianopoulos A."/>
        </authorList>
    </citation>
    <scope>NUCLEOTIDE SEQUENCE [LARGE SCALE GENOMIC DNA]</scope>
    <source>
        <strain evidence="11">ATCC 10500 / CBS 375.48 / QM 6759 / NRRL 1006</strain>
    </source>
</reference>
<feature type="domain" description="Helicase C-terminal" evidence="9">
    <location>
        <begin position="164"/>
        <end position="312"/>
    </location>
</feature>
<dbReference type="PhylomeDB" id="B8MV54"/>
<dbReference type="GO" id="GO:0005694">
    <property type="term" value="C:chromosome"/>
    <property type="evidence" value="ECO:0007669"/>
    <property type="project" value="TreeGrafter"/>
</dbReference>
<feature type="domain" description="Helicase ATP-binding" evidence="8">
    <location>
        <begin position="1"/>
        <end position="135"/>
    </location>
</feature>
<dbReference type="InterPro" id="IPR013087">
    <property type="entry name" value="Znf_C2H2_type"/>
</dbReference>
<evidence type="ECO:0000313" key="10">
    <source>
        <dbReference type="EMBL" id="EED11510.1"/>
    </source>
</evidence>
<dbReference type="GO" id="GO:0003676">
    <property type="term" value="F:nucleic acid binding"/>
    <property type="evidence" value="ECO:0007669"/>
    <property type="project" value="InterPro"/>
</dbReference>
<dbReference type="SUPFAM" id="SSF52540">
    <property type="entry name" value="P-loop containing nucleoside triphosphate hydrolases"/>
    <property type="match status" value="1"/>
</dbReference>
<evidence type="ECO:0000256" key="7">
    <source>
        <dbReference type="SAM" id="SignalP"/>
    </source>
</evidence>
<keyword evidence="11" id="KW-1185">Reference proteome</keyword>
<dbReference type="PANTHER" id="PTHR13710:SF154">
    <property type="entry name" value="RECQ HELICASE, PUTATIVE (AFU_ORTHOLOGUE AFUA_6G14720)-RELATED"/>
    <property type="match status" value="1"/>
</dbReference>
<dbReference type="EC" id="5.6.2.4" evidence="5"/>
<organism evidence="10 11">
    <name type="scientific">Talaromyces stipitatus (strain ATCC 10500 / CBS 375.48 / QM 6759 / NRRL 1006)</name>
    <name type="common">Penicillium stipitatum</name>
    <dbReference type="NCBI Taxonomy" id="441959"/>
    <lineage>
        <taxon>Eukaryota</taxon>
        <taxon>Fungi</taxon>
        <taxon>Dikarya</taxon>
        <taxon>Ascomycota</taxon>
        <taxon>Pezizomycotina</taxon>
        <taxon>Eurotiomycetes</taxon>
        <taxon>Eurotiomycetidae</taxon>
        <taxon>Eurotiales</taxon>
        <taxon>Trichocomaceae</taxon>
        <taxon>Talaromyces</taxon>
        <taxon>Talaromyces sect. Talaromyces</taxon>
    </lineage>
</organism>
<dbReference type="RefSeq" id="XP_002488691.1">
    <property type="nucleotide sequence ID" value="XM_002488646.1"/>
</dbReference>
<dbReference type="eggNOG" id="KOG0352">
    <property type="taxonomic scope" value="Eukaryota"/>
</dbReference>
<dbReference type="Proteomes" id="UP000001745">
    <property type="component" value="Unassembled WGS sequence"/>
</dbReference>
<dbReference type="PANTHER" id="PTHR13710">
    <property type="entry name" value="DNA HELICASE RECQ FAMILY MEMBER"/>
    <property type="match status" value="1"/>
</dbReference>
<evidence type="ECO:0000256" key="2">
    <source>
        <dbReference type="ARBA" id="ARBA00022741"/>
    </source>
</evidence>
<feature type="compositionally biased region" description="Acidic residues" evidence="6">
    <location>
        <begin position="348"/>
        <end position="357"/>
    </location>
</feature>
<dbReference type="GO" id="GO:0043138">
    <property type="term" value="F:3'-5' DNA helicase activity"/>
    <property type="evidence" value="ECO:0007669"/>
    <property type="project" value="UniProtKB-EC"/>
</dbReference>
<dbReference type="HOGENOM" id="CLU_260442_0_0_1"/>
<feature type="region of interest" description="Disordered" evidence="6">
    <location>
        <begin position="337"/>
        <end position="386"/>
    </location>
</feature>
<dbReference type="GO" id="GO:0000724">
    <property type="term" value="P:double-strand break repair via homologous recombination"/>
    <property type="evidence" value="ECO:0007669"/>
    <property type="project" value="TreeGrafter"/>
</dbReference>
<evidence type="ECO:0000256" key="1">
    <source>
        <dbReference type="ARBA" id="ARBA00005446"/>
    </source>
</evidence>
<dbReference type="Pfam" id="PF00270">
    <property type="entry name" value="DEAD"/>
    <property type="match status" value="1"/>
</dbReference>
<dbReference type="OrthoDB" id="4367393at2759"/>
<feature type="compositionally biased region" description="Basic residues" evidence="6">
    <location>
        <begin position="364"/>
        <end position="374"/>
    </location>
</feature>
<dbReference type="InterPro" id="IPR011545">
    <property type="entry name" value="DEAD/DEAH_box_helicase_dom"/>
</dbReference>
<dbReference type="GO" id="GO:0005524">
    <property type="term" value="F:ATP binding"/>
    <property type="evidence" value="ECO:0007669"/>
    <property type="project" value="UniProtKB-KW"/>
</dbReference>
<dbReference type="InterPro" id="IPR027417">
    <property type="entry name" value="P-loop_NTPase"/>
</dbReference>
<evidence type="ECO:0000256" key="3">
    <source>
        <dbReference type="ARBA" id="ARBA00022840"/>
    </source>
</evidence>
<sequence>MPTGASKGLLFMLPAWIGRGGTTIVQRCRRLGISCVEWNSQHPVDGASIVLVTPKSAVTKTFQIFINRKQWTKELDQIVIDECHMVLQKGYQFRKERAQLGKLVQAQTQMVLLTATLPRESEATLCERMYFEPSTTQWFRSRTSRTNVIYVVQVVGKKGMKREMIERLMMEWIEERVEKFRRREDPCKMVIYSHSRGSTVEIARQLQCPAYHSKTVDRRGVLASFRQQKQGVMVATSALGMGIDIPDIRMVVHVGPTRTLLDYGQESGRAGRDGRPSLAVMLIDGSGQGVGYPEVVDERVRQYIDGRCQRWTLDRYLDGTVDGYEREQCEEGRPHAIGVAAPHRDPEGIEEADDDHEDNERQHRPPRGHKRVRSHPVTESAAKRHAGSTFPSISYYQAPVQRQMQQAEDNGREIESIRDQFDRWAGQCRIYTLSSIGSWVGSISKVAISTFLDVMELFRYIPDYQIWICQSCRYAMSPSHLLAHLTRKHGHDYRVKTQIQQQQILEDMLKQPWIDPQKESLRFPSTTSTPIPCLPVIPGYRCPSVTCSYVTGAAATMRRHIRQQHPEIPKNPKGHPRASTHYVHIYPRVYCQRFFIAGAGSQYFAVTPLSSKTHEQPPAPGSGANWIEAEVNTVLARSEVIIDTASNTIQSHGTSTEASPWLEMTRWGDYLRGYSFQQVAPLGARPDPLQEPLQAEFASSVSRIIQQAYQSIQEDKINVFDQVQINSFLQHRRAWDRPLFIRLKKATYRNYEHLWQRLLSFVYRSTQPEQPVQLRHRLTPRQLQHLDEMVDYGIEVLAYQGQITRPLPTVIRGSTLAEAQALLDQACLRLSIALLNHTLKGDLYESAVVSFLAVLGVDAEKRTFRDAYSYTPSLSGLVKMAQMLVVQEAIIQADEDQVEHPADALDEMRERFLIHGTRSPFAWITRLRTYGKKIQNTTTSLGYIYWSEDQERLTYKGLDMTMESFRHFIQTEIRQAQQSLETLFLLHDEETREDVVPIIPLSRLKDDPTESRCGWNFLQDVQNTEALPNGQRWLLNRVLKTEWLQEEFLDIQQPGHQVQWKIPAVQAYLRDRDQFLELLLLLCHITGGQPARGTEILSLRHHNTVHGRHRSIFIEQGLVSTVTSYHKGYHVTGSTKIIHRYLPQPVSEMMIYYLWLILPFCEKLEILAFGKTEAPSPFLWPKAHQGEDSSYLSKILEREARQHLQTKWNITYYRHAAIAISRAHLPSGGFKRDYGVNEKVTDQQGSHTSWTVGTIYARGLKEAPGHVEERRMQYQAISREWHSFLGFKVQLGPRKRLLVERMNLESSTQKRRCV</sequence>
<dbReference type="PROSITE" id="PS51192">
    <property type="entry name" value="HELICASE_ATP_BIND_1"/>
    <property type="match status" value="1"/>
</dbReference>
<dbReference type="InParanoid" id="B8MV54"/>
<dbReference type="InterPro" id="IPR014001">
    <property type="entry name" value="Helicase_ATP-bd"/>
</dbReference>
<evidence type="ECO:0000259" key="9">
    <source>
        <dbReference type="PROSITE" id="PS51194"/>
    </source>
</evidence>
<dbReference type="GO" id="GO:0005737">
    <property type="term" value="C:cytoplasm"/>
    <property type="evidence" value="ECO:0007669"/>
    <property type="project" value="TreeGrafter"/>
</dbReference>
<dbReference type="EMBL" id="EQ962662">
    <property type="protein sequence ID" value="EED11510.1"/>
    <property type="molecule type" value="Genomic_DNA"/>
</dbReference>
<name>B8MV54_TALSN</name>
<comment type="catalytic activity">
    <reaction evidence="4">
        <text>Couples ATP hydrolysis with the unwinding of duplex DNA by translocating in the 3'-5' direction.</text>
        <dbReference type="EC" id="5.6.2.4"/>
    </reaction>
</comment>
<feature type="signal peptide" evidence="7">
    <location>
        <begin position="1"/>
        <end position="20"/>
    </location>
</feature>
<evidence type="ECO:0000256" key="6">
    <source>
        <dbReference type="SAM" id="MobiDB-lite"/>
    </source>
</evidence>
<dbReference type="InterPro" id="IPR001650">
    <property type="entry name" value="Helicase_C-like"/>
</dbReference>
<evidence type="ECO:0000259" key="8">
    <source>
        <dbReference type="PROSITE" id="PS51192"/>
    </source>
</evidence>
<evidence type="ECO:0000313" key="11">
    <source>
        <dbReference type="Proteomes" id="UP000001745"/>
    </source>
</evidence>
<dbReference type="GO" id="GO:0009378">
    <property type="term" value="F:four-way junction helicase activity"/>
    <property type="evidence" value="ECO:0007669"/>
    <property type="project" value="TreeGrafter"/>
</dbReference>
<dbReference type="SMART" id="SM00355">
    <property type="entry name" value="ZnF_C2H2"/>
    <property type="match status" value="2"/>
</dbReference>
<dbReference type="SMART" id="SM00490">
    <property type="entry name" value="HELICc"/>
    <property type="match status" value="1"/>
</dbReference>
<evidence type="ECO:0000256" key="4">
    <source>
        <dbReference type="ARBA" id="ARBA00034617"/>
    </source>
</evidence>
<dbReference type="Pfam" id="PF12013">
    <property type="entry name" value="OrsD"/>
    <property type="match status" value="1"/>
</dbReference>
<dbReference type="Pfam" id="PF00271">
    <property type="entry name" value="Helicase_C"/>
    <property type="match status" value="1"/>
</dbReference>
<dbReference type="GeneID" id="8110145"/>
<keyword evidence="3" id="KW-0067">ATP-binding</keyword>
<dbReference type="VEuPathDB" id="FungiDB:TSTA_008080"/>
<keyword evidence="2" id="KW-0547">Nucleotide-binding</keyword>
<proteinExistence type="inferred from homology"/>